<keyword evidence="3" id="KW-1185">Reference proteome</keyword>
<dbReference type="RefSeq" id="WP_117383940.1">
    <property type="nucleotide sequence ID" value="NZ_QWDE01000002.1"/>
</dbReference>
<feature type="signal peptide" evidence="1">
    <location>
        <begin position="1"/>
        <end position="26"/>
    </location>
</feature>
<proteinExistence type="predicted"/>
<dbReference type="Proteomes" id="UP000260823">
    <property type="component" value="Unassembled WGS sequence"/>
</dbReference>
<protein>
    <submittedName>
        <fullName evidence="2">Uncharacterized protein</fullName>
    </submittedName>
</protein>
<keyword evidence="1" id="KW-0732">Signal</keyword>
<evidence type="ECO:0000313" key="2">
    <source>
        <dbReference type="EMBL" id="RFZ83471.1"/>
    </source>
</evidence>
<dbReference type="AlphaFoldDB" id="A0A3E2NRA6"/>
<name>A0A3E2NRA6_9SPHI</name>
<dbReference type="EMBL" id="QWDE01000002">
    <property type="protein sequence ID" value="RFZ83471.1"/>
    <property type="molecule type" value="Genomic_DNA"/>
</dbReference>
<dbReference type="OrthoDB" id="1113095at2"/>
<organism evidence="2 3">
    <name type="scientific">Mucilaginibacter terrenus</name>
    <dbReference type="NCBI Taxonomy" id="2482727"/>
    <lineage>
        <taxon>Bacteria</taxon>
        <taxon>Pseudomonadati</taxon>
        <taxon>Bacteroidota</taxon>
        <taxon>Sphingobacteriia</taxon>
        <taxon>Sphingobacteriales</taxon>
        <taxon>Sphingobacteriaceae</taxon>
        <taxon>Mucilaginibacter</taxon>
    </lineage>
</organism>
<feature type="chain" id="PRO_5017686769" evidence="1">
    <location>
        <begin position="27"/>
        <end position="327"/>
    </location>
</feature>
<reference evidence="2 3" key="1">
    <citation type="submission" date="2018-08" db="EMBL/GenBank/DDBJ databases">
        <title>Mucilaginibacter terrae sp. nov., isolated from manganese diggings.</title>
        <authorList>
            <person name="Huang Y."/>
            <person name="Zhou Z."/>
        </authorList>
    </citation>
    <scope>NUCLEOTIDE SEQUENCE [LARGE SCALE GENOMIC DNA]</scope>
    <source>
        <strain evidence="2 3">ZH6</strain>
    </source>
</reference>
<gene>
    <name evidence="2" type="ORF">DYU05_15185</name>
</gene>
<accession>A0A3E2NRA6</accession>
<evidence type="ECO:0000256" key="1">
    <source>
        <dbReference type="SAM" id="SignalP"/>
    </source>
</evidence>
<dbReference type="PROSITE" id="PS51257">
    <property type="entry name" value="PROKAR_LIPOPROTEIN"/>
    <property type="match status" value="1"/>
</dbReference>
<sequence length="327" mass="37664">MKTFSPYLFLCAILLFFQSCSPDVGAWKNDQIKSGKREDLQELNNKVFAMMKKGDHKGLEDVISKELLENGNFYALAGNIGHRMVVDSFTRFEEYYTINKYIGYDTITAADKTNPHKLIFLADAEEMYIAMFTPVNKKQPDQEMITATFANYNYGWKLASISIGKFTFNGKTAQELYIQAKKSYQNHYTVDALHQATLAVTALSPSEIWQYKNDAEIKEFYRQVADDANKLYKFPLIVEEVSTKPRIIGFYNKSTGEGSFPIISYLSHIPFKDTAGISYENMQVRKAINKLMPGLNKNNRYVYYLAYNKSPNTTENVDRRELADKHW</sequence>
<evidence type="ECO:0000313" key="3">
    <source>
        <dbReference type="Proteomes" id="UP000260823"/>
    </source>
</evidence>
<comment type="caution">
    <text evidence="2">The sequence shown here is derived from an EMBL/GenBank/DDBJ whole genome shotgun (WGS) entry which is preliminary data.</text>
</comment>